<keyword evidence="8 11" id="KW-0472">Membrane</keyword>
<feature type="transmembrane region" description="Helical" evidence="11">
    <location>
        <begin position="359"/>
        <end position="380"/>
    </location>
</feature>
<dbReference type="GO" id="GO:0016020">
    <property type="term" value="C:membrane"/>
    <property type="evidence" value="ECO:0007669"/>
    <property type="project" value="UniProtKB-SubCell"/>
</dbReference>
<evidence type="ECO:0000256" key="4">
    <source>
        <dbReference type="ARBA" id="ARBA00022737"/>
    </source>
</evidence>
<evidence type="ECO:0000313" key="14">
    <source>
        <dbReference type="EMBL" id="CAJ1410992.1"/>
    </source>
</evidence>
<dbReference type="SUPFAM" id="SSF81340">
    <property type="entry name" value="Clc chloride channel"/>
    <property type="match status" value="1"/>
</dbReference>
<sequence length="1044" mass="111788">MDEHPARKHKLRHGPLSYEIFRKVDSLQLHAPYDLKEKELNEARSQSHSFGLREERLAKRLRQFLNVLVGVSVGLTAALVRYGCEKLGDARQGLLLRLVAHEPGWSMGFLRALLVTSGITAACAVLATVAVALVPASSGSGIPGVLAFLNGVDLRSALRGPVLAAKALGTVLAVGGGLALGPEGPMVHIGAIVGMLVCRRCLAPTLQKMGPLSRQLEKELSRQPLRYHVQAAVMGGGAGIAAAFNAPLAGTVFVVEEAASFFSKRLLLHSFVSCAFAVLTSNLVAKLLNLPAESIYARTDACLGTKSWADTGNLHVAFHITVVGVLCGLLAILFNRLVVAVATYWAEEAARIGRTWNLFARRFGFSLFIGALCGAFVLCLPQSGPCLESSLQNAFSGSSGCISEAWLHQLVAGSRSVTSTTLPVELRGEGPRTMSFEPHPGLFGAQYDPVRCPVAVSMLDHCRVPNIQLYFPQGSQLRSTDYCCGFEDYDALLRGEFYNTSTPKAPLIMGESWPRGSCRGSVWDAKNKVFMDHYSPGAALTLVSPTAAVRNLLTRGAPGVLPMSTVASFLVCFFLLAACCSTAWIPGGLLVPMMCIGAAAGRLYGMVWHAILGGASPLTAVPWIPELRPLLLLLYPKDTAAVPVDPGILAFAGCAAFLSGSGSLVMFVLVLLLEVAQEPFLIPVVLISILAARAVASLLGVHGLYHELMNVQSLPFLSETPHWRQGHYVVADLLREDARMQRELPPATFVGENMATFRREDGTANAEFPQLILLSRHANDAEVTDALERRLPGDETQVHGFPVVDQNGQLSGLATRDALVGLLKLRASRPAGSRSFSQALAPSIPGENVEDVMDSAPFVVQASTPVNHAHMLFARCGLRHVVVVDTSHRPIGVLTRKSLMPWRTPWLDEDNLHHDTFLEQRAAHSPTASPIVSRGNSPPSTPPISRQGSYRRPTLERQSSLRSAGGGNSGHSGHSGQSVSDRVRSVSGISGEEREVQLLSPLAESMRLTTMSGNALSQADEAEAEAQMVMHGAEGAETGETGER</sequence>
<evidence type="ECO:0000256" key="8">
    <source>
        <dbReference type="ARBA" id="ARBA00023136"/>
    </source>
</evidence>
<dbReference type="InterPro" id="IPR000644">
    <property type="entry name" value="CBS_dom"/>
</dbReference>
<comment type="similarity">
    <text evidence="11">Belongs to the chloride channel (TC 2.A.49) family.</text>
</comment>
<feature type="transmembrane region" description="Helical" evidence="11">
    <location>
        <begin position="648"/>
        <end position="673"/>
    </location>
</feature>
<evidence type="ECO:0000256" key="6">
    <source>
        <dbReference type="ARBA" id="ARBA00023065"/>
    </source>
</evidence>
<keyword evidence="3 11" id="KW-0812">Transmembrane</keyword>
<keyword evidence="2 11" id="KW-0813">Transport</keyword>
<evidence type="ECO:0000313" key="15">
    <source>
        <dbReference type="Proteomes" id="UP001178507"/>
    </source>
</evidence>
<dbReference type="GO" id="GO:0005254">
    <property type="term" value="F:chloride channel activity"/>
    <property type="evidence" value="ECO:0007669"/>
    <property type="project" value="UniProtKB-UniRule"/>
</dbReference>
<feature type="region of interest" description="Disordered" evidence="12">
    <location>
        <begin position="1021"/>
        <end position="1044"/>
    </location>
</feature>
<dbReference type="Gene3D" id="3.10.580.10">
    <property type="entry name" value="CBS-domain"/>
    <property type="match status" value="1"/>
</dbReference>
<reference evidence="14" key="1">
    <citation type="submission" date="2023-08" db="EMBL/GenBank/DDBJ databases">
        <authorList>
            <person name="Chen Y."/>
            <person name="Shah S."/>
            <person name="Dougan E. K."/>
            <person name="Thang M."/>
            <person name="Chan C."/>
        </authorList>
    </citation>
    <scope>NUCLEOTIDE SEQUENCE</scope>
</reference>
<evidence type="ECO:0000256" key="1">
    <source>
        <dbReference type="ARBA" id="ARBA00004141"/>
    </source>
</evidence>
<feature type="transmembrane region" description="Helical" evidence="11">
    <location>
        <begin position="316"/>
        <end position="339"/>
    </location>
</feature>
<dbReference type="Pfam" id="PF00654">
    <property type="entry name" value="Voltage_CLC"/>
    <property type="match status" value="1"/>
</dbReference>
<evidence type="ECO:0000256" key="7">
    <source>
        <dbReference type="ARBA" id="ARBA00023122"/>
    </source>
</evidence>
<dbReference type="PANTHER" id="PTHR11689">
    <property type="entry name" value="CHLORIDE CHANNEL PROTEIN CLC FAMILY MEMBER"/>
    <property type="match status" value="1"/>
</dbReference>
<dbReference type="Pfam" id="PF00571">
    <property type="entry name" value="CBS"/>
    <property type="match status" value="1"/>
</dbReference>
<feature type="region of interest" description="Disordered" evidence="12">
    <location>
        <begin position="922"/>
        <end position="997"/>
    </location>
</feature>
<dbReference type="CDD" id="cd02205">
    <property type="entry name" value="CBS_pair_SF"/>
    <property type="match status" value="1"/>
</dbReference>
<evidence type="ECO:0000256" key="11">
    <source>
        <dbReference type="RuleBase" id="RU361221"/>
    </source>
</evidence>
<dbReference type="PROSITE" id="PS51371">
    <property type="entry name" value="CBS"/>
    <property type="match status" value="1"/>
</dbReference>
<evidence type="ECO:0000256" key="9">
    <source>
        <dbReference type="ARBA" id="ARBA00023214"/>
    </source>
</evidence>
<comment type="caution">
    <text evidence="14">The sequence shown here is derived from an EMBL/GenBank/DDBJ whole genome shotgun (WGS) entry which is preliminary data.</text>
</comment>
<keyword evidence="7 10" id="KW-0129">CBS domain</keyword>
<proteinExistence type="inferred from homology"/>
<evidence type="ECO:0000256" key="3">
    <source>
        <dbReference type="ARBA" id="ARBA00022692"/>
    </source>
</evidence>
<dbReference type="InterPro" id="IPR046342">
    <property type="entry name" value="CBS_dom_sf"/>
</dbReference>
<dbReference type="Proteomes" id="UP001178507">
    <property type="component" value="Unassembled WGS sequence"/>
</dbReference>
<organism evidence="14 15">
    <name type="scientific">Effrenium voratum</name>
    <dbReference type="NCBI Taxonomy" id="2562239"/>
    <lineage>
        <taxon>Eukaryota</taxon>
        <taxon>Sar</taxon>
        <taxon>Alveolata</taxon>
        <taxon>Dinophyceae</taxon>
        <taxon>Suessiales</taxon>
        <taxon>Symbiodiniaceae</taxon>
        <taxon>Effrenium</taxon>
    </lineage>
</organism>
<evidence type="ECO:0000256" key="5">
    <source>
        <dbReference type="ARBA" id="ARBA00022989"/>
    </source>
</evidence>
<feature type="transmembrane region" description="Helical" evidence="11">
    <location>
        <begin position="64"/>
        <end position="82"/>
    </location>
</feature>
<comment type="caution">
    <text evidence="11">Lacks conserved residue(s) required for the propagation of feature annotation.</text>
</comment>
<evidence type="ECO:0000256" key="2">
    <source>
        <dbReference type="ARBA" id="ARBA00022448"/>
    </source>
</evidence>
<dbReference type="SMART" id="SM00116">
    <property type="entry name" value="CBS"/>
    <property type="match status" value="2"/>
</dbReference>
<protein>
    <recommendedName>
        <fullName evidence="11">Chloride channel protein</fullName>
    </recommendedName>
</protein>
<evidence type="ECO:0000256" key="10">
    <source>
        <dbReference type="PROSITE-ProRule" id="PRU00703"/>
    </source>
</evidence>
<feature type="transmembrane region" description="Helical" evidence="11">
    <location>
        <begin position="227"/>
        <end position="246"/>
    </location>
</feature>
<gene>
    <name evidence="14" type="ORF">EVOR1521_LOCUS31686</name>
</gene>
<keyword evidence="15" id="KW-1185">Reference proteome</keyword>
<name>A0AA36NKL5_9DINO</name>
<keyword evidence="4" id="KW-0677">Repeat</keyword>
<feature type="domain" description="CBS" evidence="13">
    <location>
        <begin position="853"/>
        <end position="909"/>
    </location>
</feature>
<dbReference type="InterPro" id="IPR051280">
    <property type="entry name" value="Cl-channel/antiporter"/>
</dbReference>
<keyword evidence="6 11" id="KW-0406">Ion transport</keyword>
<feature type="transmembrane region" description="Helical" evidence="11">
    <location>
        <begin position="680"/>
        <end position="705"/>
    </location>
</feature>
<feature type="transmembrane region" description="Helical" evidence="11">
    <location>
        <begin position="565"/>
        <end position="591"/>
    </location>
</feature>
<dbReference type="PANTHER" id="PTHR11689:SF89">
    <property type="entry name" value="CHLORIDE CHANNEL PROTEIN"/>
    <property type="match status" value="1"/>
</dbReference>
<keyword evidence="9 11" id="KW-0868">Chloride</keyword>
<feature type="transmembrane region" description="Helical" evidence="11">
    <location>
        <begin position="112"/>
        <end position="136"/>
    </location>
</feature>
<dbReference type="InterPro" id="IPR001807">
    <property type="entry name" value="ClC"/>
</dbReference>
<feature type="compositionally biased region" description="Low complexity" evidence="12">
    <location>
        <begin position="1032"/>
        <end position="1044"/>
    </location>
</feature>
<keyword evidence="5 11" id="KW-1133">Transmembrane helix</keyword>
<feature type="transmembrane region" description="Helical" evidence="11">
    <location>
        <begin position="603"/>
        <end position="624"/>
    </location>
</feature>
<accession>A0AA36NKL5</accession>
<feature type="compositionally biased region" description="Low complexity" evidence="12">
    <location>
        <begin position="971"/>
        <end position="980"/>
    </location>
</feature>
<dbReference type="PRINTS" id="PR00762">
    <property type="entry name" value="CLCHANNEL"/>
</dbReference>
<evidence type="ECO:0000256" key="12">
    <source>
        <dbReference type="SAM" id="MobiDB-lite"/>
    </source>
</evidence>
<feature type="compositionally biased region" description="Polar residues" evidence="12">
    <location>
        <begin position="926"/>
        <end position="948"/>
    </location>
</feature>
<dbReference type="Gene3D" id="1.10.3080.10">
    <property type="entry name" value="Clc chloride channel"/>
    <property type="match status" value="2"/>
</dbReference>
<dbReference type="AlphaFoldDB" id="A0AA36NKL5"/>
<evidence type="ECO:0000259" key="13">
    <source>
        <dbReference type="PROSITE" id="PS51371"/>
    </source>
</evidence>
<comment type="subcellular location">
    <subcellularLocation>
        <location evidence="1 11">Membrane</location>
        <topology evidence="1 11">Multi-pass membrane protein</topology>
    </subcellularLocation>
</comment>
<dbReference type="InterPro" id="IPR014743">
    <property type="entry name" value="Cl-channel_core"/>
</dbReference>
<dbReference type="SUPFAM" id="SSF54631">
    <property type="entry name" value="CBS-domain pair"/>
    <property type="match status" value="1"/>
</dbReference>
<dbReference type="EMBL" id="CAUJNA010003850">
    <property type="protein sequence ID" value="CAJ1410992.1"/>
    <property type="molecule type" value="Genomic_DNA"/>
</dbReference>